<gene>
    <name evidence="1" type="ORF">CLV48_1179</name>
</gene>
<proteinExistence type="predicted"/>
<dbReference type="Proteomes" id="UP000240708">
    <property type="component" value="Unassembled WGS sequence"/>
</dbReference>
<reference evidence="1 2" key="1">
    <citation type="submission" date="2018-03" db="EMBL/GenBank/DDBJ databases">
        <title>Genomic Encyclopedia of Archaeal and Bacterial Type Strains, Phase II (KMG-II): from individual species to whole genera.</title>
        <authorList>
            <person name="Goeker M."/>
        </authorList>
    </citation>
    <scope>NUCLEOTIDE SEQUENCE [LARGE SCALE GENOMIC DNA]</scope>
    <source>
        <strain evidence="1 2">DSM 28057</strain>
    </source>
</reference>
<protein>
    <submittedName>
        <fullName evidence="1">Uncharacterized protein</fullName>
    </submittedName>
</protein>
<accession>A0A2P8DPU2</accession>
<organism evidence="1 2">
    <name type="scientific">Cecembia rubra</name>
    <dbReference type="NCBI Taxonomy" id="1485585"/>
    <lineage>
        <taxon>Bacteria</taxon>
        <taxon>Pseudomonadati</taxon>
        <taxon>Bacteroidota</taxon>
        <taxon>Cytophagia</taxon>
        <taxon>Cytophagales</taxon>
        <taxon>Cyclobacteriaceae</taxon>
        <taxon>Cecembia</taxon>
    </lineage>
</organism>
<comment type="caution">
    <text evidence="1">The sequence shown here is derived from an EMBL/GenBank/DDBJ whole genome shotgun (WGS) entry which is preliminary data.</text>
</comment>
<dbReference type="EMBL" id="PYGF01000017">
    <property type="protein sequence ID" value="PSK99223.1"/>
    <property type="molecule type" value="Genomic_DNA"/>
</dbReference>
<dbReference type="AlphaFoldDB" id="A0A2P8DPU2"/>
<evidence type="ECO:0000313" key="2">
    <source>
        <dbReference type="Proteomes" id="UP000240708"/>
    </source>
</evidence>
<keyword evidence="2" id="KW-1185">Reference proteome</keyword>
<sequence>MVPWEFERTNLLPYFWPDDWFLKLAILYKYKRGVEISLFYWAPILIFALKLKIHGNY</sequence>
<evidence type="ECO:0000313" key="1">
    <source>
        <dbReference type="EMBL" id="PSK99223.1"/>
    </source>
</evidence>
<name>A0A2P8DPU2_9BACT</name>